<keyword evidence="1" id="KW-0732">Signal</keyword>
<gene>
    <name evidence="2" type="ORF">MTR67_001400</name>
</gene>
<reference evidence="2" key="1">
    <citation type="submission" date="2023-08" db="EMBL/GenBank/DDBJ databases">
        <title>A de novo genome assembly of Solanum verrucosum Schlechtendal, a Mexican diploid species geographically isolated from the other diploid A-genome species in potato relatives.</title>
        <authorList>
            <person name="Hosaka K."/>
        </authorList>
    </citation>
    <scope>NUCLEOTIDE SEQUENCE</scope>
    <source>
        <tissue evidence="2">Young leaves</tissue>
    </source>
</reference>
<dbReference type="Proteomes" id="UP001234989">
    <property type="component" value="Chromosome 1"/>
</dbReference>
<evidence type="ECO:0000313" key="3">
    <source>
        <dbReference type="Proteomes" id="UP001234989"/>
    </source>
</evidence>
<evidence type="ECO:0000313" key="2">
    <source>
        <dbReference type="EMBL" id="WMV08015.1"/>
    </source>
</evidence>
<dbReference type="AlphaFoldDB" id="A0AAF0PQI8"/>
<dbReference type="PROSITE" id="PS51257">
    <property type="entry name" value="PROKAR_LIPOPROTEIN"/>
    <property type="match status" value="1"/>
</dbReference>
<protein>
    <recommendedName>
        <fullName evidence="4">Secreted protein</fullName>
    </recommendedName>
</protein>
<accession>A0AAF0PQI8</accession>
<sequence length="57" mass="6217">MKPFGKPPINSTIRLLVLFIAVLHHPSSSSCSGSLGDMILFRGTSRRCVDCSLFLPI</sequence>
<organism evidence="2 3">
    <name type="scientific">Solanum verrucosum</name>
    <dbReference type="NCBI Taxonomy" id="315347"/>
    <lineage>
        <taxon>Eukaryota</taxon>
        <taxon>Viridiplantae</taxon>
        <taxon>Streptophyta</taxon>
        <taxon>Embryophyta</taxon>
        <taxon>Tracheophyta</taxon>
        <taxon>Spermatophyta</taxon>
        <taxon>Magnoliopsida</taxon>
        <taxon>eudicotyledons</taxon>
        <taxon>Gunneridae</taxon>
        <taxon>Pentapetalae</taxon>
        <taxon>asterids</taxon>
        <taxon>lamiids</taxon>
        <taxon>Solanales</taxon>
        <taxon>Solanaceae</taxon>
        <taxon>Solanoideae</taxon>
        <taxon>Solaneae</taxon>
        <taxon>Solanum</taxon>
    </lineage>
</organism>
<keyword evidence="3" id="KW-1185">Reference proteome</keyword>
<feature type="signal peptide" evidence="1">
    <location>
        <begin position="1"/>
        <end position="29"/>
    </location>
</feature>
<dbReference type="EMBL" id="CP133612">
    <property type="protein sequence ID" value="WMV08015.1"/>
    <property type="molecule type" value="Genomic_DNA"/>
</dbReference>
<feature type="chain" id="PRO_5042083356" description="Secreted protein" evidence="1">
    <location>
        <begin position="30"/>
        <end position="57"/>
    </location>
</feature>
<name>A0AAF0PQI8_SOLVR</name>
<proteinExistence type="predicted"/>
<evidence type="ECO:0000256" key="1">
    <source>
        <dbReference type="SAM" id="SignalP"/>
    </source>
</evidence>
<evidence type="ECO:0008006" key="4">
    <source>
        <dbReference type="Google" id="ProtNLM"/>
    </source>
</evidence>